<dbReference type="Gene3D" id="1.10.10.10">
    <property type="entry name" value="Winged helix-like DNA-binding domain superfamily/Winged helix DNA-binding domain"/>
    <property type="match status" value="1"/>
</dbReference>
<dbReference type="EMBL" id="JAADJT010000015">
    <property type="protein sequence ID" value="NGZ87938.1"/>
    <property type="molecule type" value="Genomic_DNA"/>
</dbReference>
<evidence type="ECO:0000256" key="3">
    <source>
        <dbReference type="ARBA" id="ARBA00023015"/>
    </source>
</evidence>
<keyword evidence="3" id="KW-0805">Transcription regulation</keyword>
<evidence type="ECO:0000256" key="1">
    <source>
        <dbReference type="ARBA" id="ARBA00004496"/>
    </source>
</evidence>
<evidence type="ECO:0000313" key="7">
    <source>
        <dbReference type="EMBL" id="NGZ87938.1"/>
    </source>
</evidence>
<dbReference type="PANTHER" id="PTHR33164">
    <property type="entry name" value="TRANSCRIPTIONAL REGULATOR, MARR FAMILY"/>
    <property type="match status" value="1"/>
</dbReference>
<dbReference type="PRINTS" id="PR00598">
    <property type="entry name" value="HTHMARR"/>
</dbReference>
<dbReference type="InterPro" id="IPR036390">
    <property type="entry name" value="WH_DNA-bd_sf"/>
</dbReference>
<reference evidence="8" key="2">
    <citation type="submission" date="2023-07" db="EMBL/GenBank/DDBJ databases">
        <title>Duganella aceri sp. nov., isolated from tree sap.</title>
        <authorList>
            <person name="Kim I.S."/>
        </authorList>
    </citation>
    <scope>NUCLEOTIDE SEQUENCE [LARGE SCALE GENOMIC DNA]</scope>
    <source>
        <strain evidence="8">SAP-35</strain>
    </source>
</reference>
<sequence>MTRTSEPEPKTAPRLAEFLCFAMYSANLTFGKAYKPMLAQLGVTYTQYIAVVALWERDGQTVSELGETLFLESNTLTPLLKKLQAMGLVRRERDAANERHVRLSLTPEGRLLREQAIALSAPLVDACGLSHDGFNATRLAVVKVRDSLVNAVAA</sequence>
<organism evidence="7 8">
    <name type="scientific">Duganella aceris</name>
    <dbReference type="NCBI Taxonomy" id="2703883"/>
    <lineage>
        <taxon>Bacteria</taxon>
        <taxon>Pseudomonadati</taxon>
        <taxon>Pseudomonadota</taxon>
        <taxon>Betaproteobacteria</taxon>
        <taxon>Burkholderiales</taxon>
        <taxon>Oxalobacteraceae</taxon>
        <taxon>Telluria group</taxon>
        <taxon>Duganella</taxon>
    </lineage>
</organism>
<dbReference type="PROSITE" id="PS50995">
    <property type="entry name" value="HTH_MARR_2"/>
    <property type="match status" value="1"/>
</dbReference>
<keyword evidence="8" id="KW-1185">Reference proteome</keyword>
<comment type="subcellular location">
    <subcellularLocation>
        <location evidence="1">Cytoplasm</location>
    </subcellularLocation>
</comment>
<evidence type="ECO:0000256" key="5">
    <source>
        <dbReference type="ARBA" id="ARBA00023163"/>
    </source>
</evidence>
<feature type="domain" description="HTH marR-type" evidence="6">
    <location>
        <begin position="16"/>
        <end position="146"/>
    </location>
</feature>
<dbReference type="InterPro" id="IPR055166">
    <property type="entry name" value="Transc_reg_Sar_Rot_HTH"/>
</dbReference>
<dbReference type="InterPro" id="IPR036388">
    <property type="entry name" value="WH-like_DNA-bd_sf"/>
</dbReference>
<evidence type="ECO:0000313" key="8">
    <source>
        <dbReference type="Proteomes" id="UP000666369"/>
    </source>
</evidence>
<evidence type="ECO:0000259" key="6">
    <source>
        <dbReference type="PROSITE" id="PS50995"/>
    </source>
</evidence>
<dbReference type="SMART" id="SM00347">
    <property type="entry name" value="HTH_MARR"/>
    <property type="match status" value="1"/>
</dbReference>
<dbReference type="PANTHER" id="PTHR33164:SF5">
    <property type="entry name" value="ORGANIC HYDROPEROXIDE RESISTANCE TRANSCRIPTIONAL REGULATOR"/>
    <property type="match status" value="1"/>
</dbReference>
<reference evidence="7 8" key="1">
    <citation type="submission" date="2020-01" db="EMBL/GenBank/DDBJ databases">
        <authorList>
            <person name="Lee S.D."/>
        </authorList>
    </citation>
    <scope>NUCLEOTIDE SEQUENCE [LARGE SCALE GENOMIC DNA]</scope>
    <source>
        <strain evidence="7 8">SAP-35</strain>
    </source>
</reference>
<dbReference type="Proteomes" id="UP000666369">
    <property type="component" value="Unassembled WGS sequence"/>
</dbReference>
<gene>
    <name evidence="7" type="ORF">GW587_27215</name>
</gene>
<name>A0ABX0FU46_9BURK</name>
<keyword evidence="2" id="KW-0963">Cytoplasm</keyword>
<evidence type="ECO:0000256" key="4">
    <source>
        <dbReference type="ARBA" id="ARBA00023125"/>
    </source>
</evidence>
<protein>
    <submittedName>
        <fullName evidence="7">MarR family transcriptional regulator</fullName>
    </submittedName>
</protein>
<keyword evidence="5" id="KW-0804">Transcription</keyword>
<proteinExistence type="predicted"/>
<dbReference type="SUPFAM" id="SSF46785">
    <property type="entry name" value="Winged helix' DNA-binding domain"/>
    <property type="match status" value="1"/>
</dbReference>
<comment type="caution">
    <text evidence="7">The sequence shown here is derived from an EMBL/GenBank/DDBJ whole genome shotgun (WGS) entry which is preliminary data.</text>
</comment>
<evidence type="ECO:0000256" key="2">
    <source>
        <dbReference type="ARBA" id="ARBA00022490"/>
    </source>
</evidence>
<dbReference type="Pfam" id="PF22381">
    <property type="entry name" value="Staph_reg_Sar_Rot"/>
    <property type="match status" value="1"/>
</dbReference>
<dbReference type="InterPro" id="IPR000835">
    <property type="entry name" value="HTH_MarR-typ"/>
</dbReference>
<accession>A0ABX0FU46</accession>
<dbReference type="InterPro" id="IPR039422">
    <property type="entry name" value="MarR/SlyA-like"/>
</dbReference>
<dbReference type="RefSeq" id="WP_166108079.1">
    <property type="nucleotide sequence ID" value="NZ_JAADJT010000015.1"/>
</dbReference>
<keyword evidence="4" id="KW-0238">DNA-binding</keyword>